<dbReference type="EMBL" id="MDEE01000015">
    <property type="protein sequence ID" value="PPU55907.1"/>
    <property type="molecule type" value="Genomic_DNA"/>
</dbReference>
<feature type="region of interest" description="Disordered" evidence="1">
    <location>
        <begin position="56"/>
        <end position="89"/>
    </location>
</feature>
<sequence length="89" mass="9760">MSGACVPAGDPDPYGCRALIAAMAAGRQDACRNRRGGVYRIFQQALQLRSTDEAAAWQPRRYSKTSRSDVSQRAMPGSYTAPSHVWQEV</sequence>
<organism evidence="2 3">
    <name type="scientific">Xanthomonas dyei</name>
    <dbReference type="NCBI Taxonomy" id="743699"/>
    <lineage>
        <taxon>Bacteria</taxon>
        <taxon>Pseudomonadati</taxon>
        <taxon>Pseudomonadota</taxon>
        <taxon>Gammaproteobacteria</taxon>
        <taxon>Lysobacterales</taxon>
        <taxon>Lysobacteraceae</taxon>
        <taxon>Xanthomonas</taxon>
    </lineage>
</organism>
<dbReference type="AlphaFoldDB" id="A0A2S7C2W4"/>
<reference evidence="2 3" key="1">
    <citation type="submission" date="2016-08" db="EMBL/GenBank/DDBJ databases">
        <authorList>
            <person name="Seilhamer J.J."/>
        </authorList>
    </citation>
    <scope>NUCLEOTIDE SEQUENCE [LARGE SCALE GENOMIC DNA]</scope>
    <source>
        <strain evidence="2 3">CFBP7245</strain>
    </source>
</reference>
<comment type="caution">
    <text evidence="2">The sequence shown here is derived from an EMBL/GenBank/DDBJ whole genome shotgun (WGS) entry which is preliminary data.</text>
</comment>
<proteinExistence type="predicted"/>
<evidence type="ECO:0000256" key="1">
    <source>
        <dbReference type="SAM" id="MobiDB-lite"/>
    </source>
</evidence>
<name>A0A2S7C2W4_9XANT</name>
<evidence type="ECO:0000313" key="3">
    <source>
        <dbReference type="Proteomes" id="UP000238908"/>
    </source>
</evidence>
<evidence type="ECO:0000313" key="2">
    <source>
        <dbReference type="EMBL" id="PPU55907.1"/>
    </source>
</evidence>
<dbReference type="Proteomes" id="UP000238908">
    <property type="component" value="Unassembled WGS sequence"/>
</dbReference>
<accession>A0A2S7C2W4</accession>
<gene>
    <name evidence="2" type="ORF">XdyCFBP7245_11950</name>
</gene>
<protein>
    <submittedName>
        <fullName evidence="2">Uncharacterized protein</fullName>
    </submittedName>
</protein>